<evidence type="ECO:0000256" key="3">
    <source>
        <dbReference type="ARBA" id="ARBA00022801"/>
    </source>
</evidence>
<evidence type="ECO:0000256" key="7">
    <source>
        <dbReference type="SAM" id="Phobius"/>
    </source>
</evidence>
<proteinExistence type="predicted"/>
<evidence type="ECO:0000256" key="1">
    <source>
        <dbReference type="ARBA" id="ARBA00004370"/>
    </source>
</evidence>
<dbReference type="SUPFAM" id="SSF52540">
    <property type="entry name" value="P-loop containing nucleoside triphosphate hydrolases"/>
    <property type="match status" value="1"/>
</dbReference>
<dbReference type="InterPro" id="IPR027417">
    <property type="entry name" value="P-loop_NTPase"/>
</dbReference>
<dbReference type="Proteomes" id="UP001479436">
    <property type="component" value="Unassembled WGS sequence"/>
</dbReference>
<name>A0ABR2W0G9_9FUNG</name>
<sequence length="482" mass="55428">IVDIALSDPPALKRDSIKTTALFARQEEIDVVVFVVGAENHFTLSGEEFLRSAGREKEYIFIVVNRFDNIRDKSRCRRQILEQIKEISPRTYEDADDFVHFVSASNCLNSDETPQEFTKLEQSLRSFALEKRAKSKLAPAKLFLKNIFNDIHLLSSFNKEKAERDLAETTKSLKESKSAYEDILNRSQRVIDDTDRILEDTCSYINLHSRSKLSNAIETLEEFSSVVEWKGLLHVWQFAKQVKNTMVNFIETRVIECEHKAKERTSVGLRRLANLGSSKHLDQPLTDVDIDSLFSVANPSRRLDIQVEITDLIDLREKFNMMTLSLGSVGVVAGKYIGYQRMFSGFLDMGNSIGFQPRRWGWLGVAVSAGAIYFIISDMRYVVERKIANKIRETIQKTNYVHSQVEHITKESRNVLRMSSWDLQTRFQNAVKAQEEQRQKQVNMQKAAIEAKEYFTSLSSKVDLLTSTVNAIDTEERKIIWN</sequence>
<dbReference type="PANTHER" id="PTHR10465">
    <property type="entry name" value="TRANSMEMBRANE GTPASE FZO1"/>
    <property type="match status" value="1"/>
</dbReference>
<evidence type="ECO:0000259" key="8">
    <source>
        <dbReference type="PROSITE" id="PS51718"/>
    </source>
</evidence>
<accession>A0ABR2W0G9</accession>
<dbReference type="InterPro" id="IPR027094">
    <property type="entry name" value="Mitofusin_fam"/>
</dbReference>
<evidence type="ECO:0000256" key="5">
    <source>
        <dbReference type="ARBA" id="ARBA00023134"/>
    </source>
</evidence>
<feature type="non-terminal residue" evidence="9">
    <location>
        <position position="1"/>
    </location>
</feature>
<keyword evidence="10" id="KW-1185">Reference proteome</keyword>
<reference evidence="9 10" key="1">
    <citation type="submission" date="2023-04" db="EMBL/GenBank/DDBJ databases">
        <title>Genome of Basidiobolus ranarum AG-B5.</title>
        <authorList>
            <person name="Stajich J.E."/>
            <person name="Carter-House D."/>
            <person name="Gryganskyi A."/>
        </authorList>
    </citation>
    <scope>NUCLEOTIDE SEQUENCE [LARGE SCALE GENOMIC DNA]</scope>
    <source>
        <strain evidence="9 10">AG-B5</strain>
    </source>
</reference>
<keyword evidence="7" id="KW-0812">Transmembrane</keyword>
<evidence type="ECO:0000256" key="2">
    <source>
        <dbReference type="ARBA" id="ARBA00022741"/>
    </source>
</evidence>
<keyword evidence="5" id="KW-0342">GTP-binding</keyword>
<feature type="domain" description="Dynamin-type G" evidence="8">
    <location>
        <begin position="1"/>
        <end position="158"/>
    </location>
</feature>
<keyword evidence="3" id="KW-0378">Hydrolase</keyword>
<keyword evidence="4" id="KW-0175">Coiled coil</keyword>
<comment type="subcellular location">
    <subcellularLocation>
        <location evidence="1">Membrane</location>
    </subcellularLocation>
</comment>
<dbReference type="InterPro" id="IPR030381">
    <property type="entry name" value="G_DYNAMIN_dom"/>
</dbReference>
<keyword evidence="2" id="KW-0547">Nucleotide-binding</keyword>
<keyword evidence="6 7" id="KW-0472">Membrane</keyword>
<evidence type="ECO:0000256" key="6">
    <source>
        <dbReference type="ARBA" id="ARBA00023136"/>
    </source>
</evidence>
<evidence type="ECO:0000256" key="4">
    <source>
        <dbReference type="ARBA" id="ARBA00023054"/>
    </source>
</evidence>
<organism evidence="9 10">
    <name type="scientific">Basidiobolus ranarum</name>
    <dbReference type="NCBI Taxonomy" id="34480"/>
    <lineage>
        <taxon>Eukaryota</taxon>
        <taxon>Fungi</taxon>
        <taxon>Fungi incertae sedis</taxon>
        <taxon>Zoopagomycota</taxon>
        <taxon>Entomophthoromycotina</taxon>
        <taxon>Basidiobolomycetes</taxon>
        <taxon>Basidiobolales</taxon>
        <taxon>Basidiobolaceae</taxon>
        <taxon>Basidiobolus</taxon>
    </lineage>
</organism>
<dbReference type="Gene3D" id="3.40.50.300">
    <property type="entry name" value="P-loop containing nucleotide triphosphate hydrolases"/>
    <property type="match status" value="1"/>
</dbReference>
<evidence type="ECO:0000313" key="10">
    <source>
        <dbReference type="Proteomes" id="UP001479436"/>
    </source>
</evidence>
<dbReference type="EMBL" id="JASJQH010007222">
    <property type="protein sequence ID" value="KAK9712362.1"/>
    <property type="molecule type" value="Genomic_DNA"/>
</dbReference>
<gene>
    <name evidence="9" type="primary">FZO1_2</name>
    <name evidence="9" type="ORF">K7432_007198</name>
</gene>
<dbReference type="PROSITE" id="PS51718">
    <property type="entry name" value="G_DYNAMIN_2"/>
    <property type="match status" value="1"/>
</dbReference>
<evidence type="ECO:0000313" key="9">
    <source>
        <dbReference type="EMBL" id="KAK9712362.1"/>
    </source>
</evidence>
<comment type="caution">
    <text evidence="9">The sequence shown here is derived from an EMBL/GenBank/DDBJ whole genome shotgun (WGS) entry which is preliminary data.</text>
</comment>
<protein>
    <submittedName>
        <fullName evidence="9">Mitofusin</fullName>
    </submittedName>
</protein>
<keyword evidence="7" id="KW-1133">Transmembrane helix</keyword>
<feature type="transmembrane region" description="Helical" evidence="7">
    <location>
        <begin position="359"/>
        <end position="376"/>
    </location>
</feature>
<dbReference type="PANTHER" id="PTHR10465:SF0">
    <property type="entry name" value="SARCALUMENIN"/>
    <property type="match status" value="1"/>
</dbReference>